<keyword evidence="7" id="KW-0808">Transferase</keyword>
<dbReference type="GO" id="GO:0043115">
    <property type="term" value="F:precorrin-2 dehydrogenase activity"/>
    <property type="evidence" value="ECO:0007669"/>
    <property type="project" value="UniProtKB-EC"/>
</dbReference>
<keyword evidence="3 7" id="KW-0560">Oxidoreductase</keyword>
<evidence type="ECO:0000256" key="2">
    <source>
        <dbReference type="ARBA" id="ARBA00012400"/>
    </source>
</evidence>
<name>A0ABX0TY43_9SPHN</name>
<dbReference type="NCBIfam" id="TIGR01470">
    <property type="entry name" value="cysG_Nterm"/>
    <property type="match status" value="1"/>
</dbReference>
<evidence type="ECO:0000256" key="4">
    <source>
        <dbReference type="ARBA" id="ARBA00023027"/>
    </source>
</evidence>
<accession>A0ABX0TY43</accession>
<gene>
    <name evidence="7" type="ORF">FHS31_003281</name>
</gene>
<dbReference type="InterPro" id="IPR028161">
    <property type="entry name" value="Met8-like"/>
</dbReference>
<dbReference type="PANTHER" id="PTHR35330:SF1">
    <property type="entry name" value="SIROHEME BIOSYNTHESIS PROTEIN MET8"/>
    <property type="match status" value="1"/>
</dbReference>
<dbReference type="Proteomes" id="UP000727456">
    <property type="component" value="Unassembled WGS sequence"/>
</dbReference>
<evidence type="ECO:0000313" key="8">
    <source>
        <dbReference type="Proteomes" id="UP000727456"/>
    </source>
</evidence>
<evidence type="ECO:0000256" key="3">
    <source>
        <dbReference type="ARBA" id="ARBA00023002"/>
    </source>
</evidence>
<keyword evidence="7" id="KW-0456">Lyase</keyword>
<dbReference type="EMBL" id="JAAOZC010000016">
    <property type="protein sequence ID" value="NIJ09644.1"/>
    <property type="molecule type" value="Genomic_DNA"/>
</dbReference>
<sequence>MADALTRRAPLGKRALRPDKGPMHSLPLFLRIAGQPVILIGEGETGQAKRRLLERAGARIVGQQEDAKIAFVALAEPDAVAAELRARGLMINVADRPDLCDFTLPAIVDRDPVLVAIGTGGASAGLAAALRQRLEAILPPDLGRHVAAFAGLRASYADPAERRGAIAEMLGALLGAPAKAGALDQTRQGASSDAPAFAGARDRVEPVAITSPDPDELTLRAARLLGLADRIYHPADMPAVLLDRARADAARIIGPAPALPLPGLSVELQWRM</sequence>
<keyword evidence="4" id="KW-0520">NAD</keyword>
<dbReference type="Gene3D" id="3.30.160.110">
    <property type="entry name" value="Siroheme synthase, domain 2"/>
    <property type="match status" value="1"/>
</dbReference>
<dbReference type="GO" id="GO:0051266">
    <property type="term" value="F:sirohydrochlorin ferrochelatase activity"/>
    <property type="evidence" value="ECO:0007669"/>
    <property type="project" value="UniProtKB-EC"/>
</dbReference>
<dbReference type="EC" id="1.3.1.76" evidence="2"/>
<comment type="catalytic activity">
    <reaction evidence="6">
        <text>precorrin-2 + NAD(+) = sirohydrochlorin + NADH + 2 H(+)</text>
        <dbReference type="Rhea" id="RHEA:15613"/>
        <dbReference type="ChEBI" id="CHEBI:15378"/>
        <dbReference type="ChEBI" id="CHEBI:57540"/>
        <dbReference type="ChEBI" id="CHEBI:57945"/>
        <dbReference type="ChEBI" id="CHEBI:58351"/>
        <dbReference type="ChEBI" id="CHEBI:58827"/>
        <dbReference type="EC" id="1.3.1.76"/>
    </reaction>
</comment>
<evidence type="ECO:0000256" key="1">
    <source>
        <dbReference type="ARBA" id="ARBA00005010"/>
    </source>
</evidence>
<dbReference type="InterPro" id="IPR006367">
    <property type="entry name" value="Sirohaem_synthase_N"/>
</dbReference>
<dbReference type="InterPro" id="IPR036291">
    <property type="entry name" value="NAD(P)-bd_dom_sf"/>
</dbReference>
<comment type="pathway">
    <text evidence="1">Porphyrin-containing compound metabolism; siroheme biosynthesis; sirohydrochlorin from precorrin-2: step 1/1.</text>
</comment>
<dbReference type="SUPFAM" id="SSF75615">
    <property type="entry name" value="Siroheme synthase middle domains-like"/>
    <property type="match status" value="1"/>
</dbReference>
<evidence type="ECO:0000256" key="6">
    <source>
        <dbReference type="ARBA" id="ARBA00047561"/>
    </source>
</evidence>
<dbReference type="SUPFAM" id="SSF51735">
    <property type="entry name" value="NAD(P)-binding Rossmann-fold domains"/>
    <property type="match status" value="1"/>
</dbReference>
<reference evidence="7 8" key="1">
    <citation type="submission" date="2020-03" db="EMBL/GenBank/DDBJ databases">
        <title>Genomic Encyclopedia of Type Strains, Phase III (KMG-III): the genomes of soil and plant-associated and newly described type strains.</title>
        <authorList>
            <person name="Whitman W."/>
        </authorList>
    </citation>
    <scope>NUCLEOTIDE SEQUENCE [LARGE SCALE GENOMIC DNA]</scope>
    <source>
        <strain evidence="7 8">CECT 8804</strain>
    </source>
</reference>
<evidence type="ECO:0000313" key="7">
    <source>
        <dbReference type="EMBL" id="NIJ09644.1"/>
    </source>
</evidence>
<keyword evidence="8" id="KW-1185">Reference proteome</keyword>
<organism evidence="7 8">
    <name type="scientific">Sphingomonas vulcanisoli</name>
    <dbReference type="NCBI Taxonomy" id="1658060"/>
    <lineage>
        <taxon>Bacteria</taxon>
        <taxon>Pseudomonadati</taxon>
        <taxon>Pseudomonadota</taxon>
        <taxon>Alphaproteobacteria</taxon>
        <taxon>Sphingomonadales</taxon>
        <taxon>Sphingomonadaceae</taxon>
        <taxon>Sphingomonas</taxon>
    </lineage>
</organism>
<evidence type="ECO:0000256" key="5">
    <source>
        <dbReference type="ARBA" id="ARBA00023244"/>
    </source>
</evidence>
<proteinExistence type="predicted"/>
<dbReference type="GO" id="GO:0032259">
    <property type="term" value="P:methylation"/>
    <property type="evidence" value="ECO:0007669"/>
    <property type="project" value="UniProtKB-KW"/>
</dbReference>
<dbReference type="Pfam" id="PF13241">
    <property type="entry name" value="NAD_binding_7"/>
    <property type="match status" value="1"/>
</dbReference>
<keyword evidence="5" id="KW-0627">Porphyrin biosynthesis</keyword>
<comment type="caution">
    <text evidence="7">The sequence shown here is derived from an EMBL/GenBank/DDBJ whole genome shotgun (WGS) entry which is preliminary data.</text>
</comment>
<keyword evidence="7" id="KW-0489">Methyltransferase</keyword>
<dbReference type="GO" id="GO:0004851">
    <property type="term" value="F:uroporphyrin-III C-methyltransferase activity"/>
    <property type="evidence" value="ECO:0007669"/>
    <property type="project" value="UniProtKB-EC"/>
</dbReference>
<protein>
    <recommendedName>
        <fullName evidence="2">precorrin-2 dehydrogenase</fullName>
        <ecNumber evidence="2">1.3.1.76</ecNumber>
    </recommendedName>
</protein>
<dbReference type="PANTHER" id="PTHR35330">
    <property type="entry name" value="SIROHEME BIOSYNTHESIS PROTEIN MET8"/>
    <property type="match status" value="1"/>
</dbReference>